<dbReference type="PANTHER" id="PTHR21180:SF32">
    <property type="entry name" value="ENDONUCLEASE_EXONUCLEASE_PHOSPHATASE FAMILY DOMAIN-CONTAINING PROTEIN 1"/>
    <property type="match status" value="1"/>
</dbReference>
<evidence type="ECO:0000256" key="1">
    <source>
        <dbReference type="SAM" id="Phobius"/>
    </source>
</evidence>
<feature type="domain" description="Helix-hairpin-helix DNA-binding motif class 1" evidence="2">
    <location>
        <begin position="147"/>
        <end position="166"/>
    </location>
</feature>
<dbReference type="GO" id="GO:0015627">
    <property type="term" value="C:type II protein secretion system complex"/>
    <property type="evidence" value="ECO:0007669"/>
    <property type="project" value="TreeGrafter"/>
</dbReference>
<evidence type="ECO:0000313" key="3">
    <source>
        <dbReference type="EMBL" id="CAB4625913.1"/>
    </source>
</evidence>
<dbReference type="SMART" id="SM00278">
    <property type="entry name" value="HhH1"/>
    <property type="match status" value="1"/>
</dbReference>
<dbReference type="InterPro" id="IPR004509">
    <property type="entry name" value="Competence_ComEA_HhH"/>
</dbReference>
<evidence type="ECO:0000259" key="2">
    <source>
        <dbReference type="SMART" id="SM00278"/>
    </source>
</evidence>
<keyword evidence="1" id="KW-0812">Transmembrane</keyword>
<dbReference type="InterPro" id="IPR051675">
    <property type="entry name" value="Endo/Exo/Phosphatase_dom_1"/>
</dbReference>
<dbReference type="InterPro" id="IPR019554">
    <property type="entry name" value="Soluble_ligand-bd"/>
</dbReference>
<organism evidence="3">
    <name type="scientific">freshwater metagenome</name>
    <dbReference type="NCBI Taxonomy" id="449393"/>
    <lineage>
        <taxon>unclassified sequences</taxon>
        <taxon>metagenomes</taxon>
        <taxon>ecological metagenomes</taxon>
    </lineage>
</organism>
<proteinExistence type="predicted"/>
<gene>
    <name evidence="3" type="ORF">UFOPK2032_00242</name>
</gene>
<dbReference type="SUPFAM" id="SSF47781">
    <property type="entry name" value="RuvA domain 2-like"/>
    <property type="match status" value="1"/>
</dbReference>
<dbReference type="NCBIfam" id="TIGR00426">
    <property type="entry name" value="competence protein ComEA helix-hairpin-helix repeat region"/>
    <property type="match status" value="1"/>
</dbReference>
<dbReference type="InterPro" id="IPR010994">
    <property type="entry name" value="RuvA_2-like"/>
</dbReference>
<keyword evidence="1" id="KW-1133">Transmembrane helix</keyword>
<dbReference type="AlphaFoldDB" id="A0A6J6INK2"/>
<dbReference type="Gene3D" id="1.10.150.280">
    <property type="entry name" value="AF1531-like domain"/>
    <property type="match status" value="1"/>
</dbReference>
<sequence length="199" mass="20634">MDWLKQQLISALSGDQKVSKQLLIALGGIVAVVSLVLVAVNRPEVPEGEFEISEGAPSVEAAQQYLFVHIVGEVKTPGMYQLPLGARLVDAVFAAGGLTSEADNASVNLARELSDGEQVVVSKIGEQGQAGSSAPGGLVSINRATPEQLEDLPGIGPALAARIIAYREANGGFKSKQDLLNVSGIGDSILSGFTDLITL</sequence>
<protein>
    <submittedName>
        <fullName evidence="3">Unannotated protein</fullName>
    </submittedName>
</protein>
<feature type="transmembrane region" description="Helical" evidence="1">
    <location>
        <begin position="21"/>
        <end position="40"/>
    </location>
</feature>
<dbReference type="Pfam" id="PF10531">
    <property type="entry name" value="SLBB"/>
    <property type="match status" value="1"/>
</dbReference>
<dbReference type="InterPro" id="IPR003583">
    <property type="entry name" value="Hlx-hairpin-Hlx_DNA-bd_motif"/>
</dbReference>
<reference evidence="3" key="1">
    <citation type="submission" date="2020-05" db="EMBL/GenBank/DDBJ databases">
        <authorList>
            <person name="Chiriac C."/>
            <person name="Salcher M."/>
            <person name="Ghai R."/>
            <person name="Kavagutti S V."/>
        </authorList>
    </citation>
    <scope>NUCLEOTIDE SEQUENCE</scope>
</reference>
<dbReference type="GO" id="GO:0015628">
    <property type="term" value="P:protein secretion by the type II secretion system"/>
    <property type="evidence" value="ECO:0007669"/>
    <property type="project" value="TreeGrafter"/>
</dbReference>
<dbReference type="EMBL" id="CAEZVM010000005">
    <property type="protein sequence ID" value="CAB4625913.1"/>
    <property type="molecule type" value="Genomic_DNA"/>
</dbReference>
<dbReference type="Gene3D" id="3.10.560.10">
    <property type="entry name" value="Outer membrane lipoprotein wza domain like"/>
    <property type="match status" value="1"/>
</dbReference>
<dbReference type="Pfam" id="PF12836">
    <property type="entry name" value="HHH_3"/>
    <property type="match status" value="1"/>
</dbReference>
<keyword evidence="1" id="KW-0472">Membrane</keyword>
<dbReference type="PANTHER" id="PTHR21180">
    <property type="entry name" value="ENDONUCLEASE/EXONUCLEASE/PHOSPHATASE FAMILY DOMAIN-CONTAINING PROTEIN 1"/>
    <property type="match status" value="1"/>
</dbReference>
<accession>A0A6J6INK2</accession>
<dbReference type="GO" id="GO:0003677">
    <property type="term" value="F:DNA binding"/>
    <property type="evidence" value="ECO:0007669"/>
    <property type="project" value="InterPro"/>
</dbReference>
<name>A0A6J6INK2_9ZZZZ</name>
<dbReference type="GO" id="GO:0006281">
    <property type="term" value="P:DNA repair"/>
    <property type="evidence" value="ECO:0007669"/>
    <property type="project" value="InterPro"/>
</dbReference>